<dbReference type="RefSeq" id="WP_107748132.1">
    <property type="nucleotide sequence ID" value="NZ_CP015453.1"/>
</dbReference>
<dbReference type="Gene3D" id="1.10.10.60">
    <property type="entry name" value="Homeodomain-like"/>
    <property type="match status" value="1"/>
</dbReference>
<keyword evidence="3" id="KW-0804">Transcription</keyword>
<dbReference type="PROSITE" id="PS50977">
    <property type="entry name" value="HTH_TETR_2"/>
    <property type="match status" value="1"/>
</dbReference>
<dbReference type="Gene3D" id="1.10.357.10">
    <property type="entry name" value="Tetracycline Repressor, domain 2"/>
    <property type="match status" value="1"/>
</dbReference>
<keyword evidence="1" id="KW-0805">Transcription regulation</keyword>
<dbReference type="GO" id="GO:0003700">
    <property type="term" value="F:DNA-binding transcription factor activity"/>
    <property type="evidence" value="ECO:0007669"/>
    <property type="project" value="TreeGrafter"/>
</dbReference>
<evidence type="ECO:0000256" key="3">
    <source>
        <dbReference type="ARBA" id="ARBA00023163"/>
    </source>
</evidence>
<dbReference type="InterPro" id="IPR050109">
    <property type="entry name" value="HTH-type_TetR-like_transc_reg"/>
</dbReference>
<evidence type="ECO:0000313" key="6">
    <source>
        <dbReference type="EMBL" id="AWH95007.1"/>
    </source>
</evidence>
<dbReference type="InterPro" id="IPR001647">
    <property type="entry name" value="HTH_TetR"/>
</dbReference>
<dbReference type="InterPro" id="IPR009057">
    <property type="entry name" value="Homeodomain-like_sf"/>
</dbReference>
<feature type="domain" description="HTH tetR-type" evidence="5">
    <location>
        <begin position="5"/>
        <end position="65"/>
    </location>
</feature>
<evidence type="ECO:0000256" key="2">
    <source>
        <dbReference type="ARBA" id="ARBA00023125"/>
    </source>
</evidence>
<dbReference type="Proteomes" id="UP000244903">
    <property type="component" value="Chromosome"/>
</dbReference>
<evidence type="ECO:0000313" key="7">
    <source>
        <dbReference type="Proteomes" id="UP000244903"/>
    </source>
</evidence>
<dbReference type="PANTHER" id="PTHR30055">
    <property type="entry name" value="HTH-TYPE TRANSCRIPTIONAL REGULATOR RUTR"/>
    <property type="match status" value="1"/>
</dbReference>
<name>A0AAD0NMN1_9ACTN</name>
<keyword evidence="7" id="KW-1185">Reference proteome</keyword>
<sequence length="181" mass="19730">MDRWGRTHEALRHAGWTLFAERGYDATSTAEIAERAGVSEMTLFRHFPTKERVLLADQFDPSMAAAVRARPADEHAMRAVAEGIRQSWSQMSAEDVESTRDRLRIIAEARTLRGGIERNNEETVAALERALVARGAGHPQARVAATAVVAGLSTALLDWARSDETTLHAALQSALDTLGGV</sequence>
<dbReference type="PANTHER" id="PTHR30055:SF234">
    <property type="entry name" value="HTH-TYPE TRANSCRIPTIONAL REGULATOR BETI"/>
    <property type="match status" value="1"/>
</dbReference>
<organism evidence="6 7">
    <name type="scientific">Dietzia psychralcaliphila</name>
    <dbReference type="NCBI Taxonomy" id="139021"/>
    <lineage>
        <taxon>Bacteria</taxon>
        <taxon>Bacillati</taxon>
        <taxon>Actinomycetota</taxon>
        <taxon>Actinomycetes</taxon>
        <taxon>Mycobacteriales</taxon>
        <taxon>Dietziaceae</taxon>
        <taxon>Dietzia</taxon>
    </lineage>
</organism>
<proteinExistence type="predicted"/>
<gene>
    <name evidence="6" type="ORF">A6048_05380</name>
</gene>
<accession>A0AAD0NMN1</accession>
<dbReference type="SUPFAM" id="SSF46689">
    <property type="entry name" value="Homeodomain-like"/>
    <property type="match status" value="1"/>
</dbReference>
<evidence type="ECO:0000256" key="4">
    <source>
        <dbReference type="PROSITE-ProRule" id="PRU00335"/>
    </source>
</evidence>
<dbReference type="GO" id="GO:0000976">
    <property type="term" value="F:transcription cis-regulatory region binding"/>
    <property type="evidence" value="ECO:0007669"/>
    <property type="project" value="TreeGrafter"/>
</dbReference>
<dbReference type="InterPro" id="IPR041347">
    <property type="entry name" value="MftR_C"/>
</dbReference>
<dbReference type="EMBL" id="CP015453">
    <property type="protein sequence ID" value="AWH95007.1"/>
    <property type="molecule type" value="Genomic_DNA"/>
</dbReference>
<dbReference type="KEGG" id="dpc:A6048_05380"/>
<reference evidence="6 7" key="1">
    <citation type="submission" date="2016-04" db="EMBL/GenBank/DDBJ databases">
        <title>Complete genome sequence of the haloalkaliphilic hydrocarbon-degrading bacterium Dietzia psychralcaliphila ILA-1T, isolated from a drain of a fish product-processing plant.</title>
        <authorList>
            <person name="Zhao J."/>
            <person name="Hu B."/>
            <person name="Geng S."/>
            <person name="Nie Y."/>
            <person name="Tang Y."/>
        </authorList>
    </citation>
    <scope>NUCLEOTIDE SEQUENCE [LARGE SCALE GENOMIC DNA]</scope>
    <source>
        <strain evidence="6 7">ILA-1</strain>
    </source>
</reference>
<dbReference type="Pfam" id="PF17754">
    <property type="entry name" value="TetR_C_14"/>
    <property type="match status" value="1"/>
</dbReference>
<dbReference type="Pfam" id="PF00440">
    <property type="entry name" value="TetR_N"/>
    <property type="match status" value="1"/>
</dbReference>
<evidence type="ECO:0000259" key="5">
    <source>
        <dbReference type="PROSITE" id="PS50977"/>
    </source>
</evidence>
<feature type="DNA-binding region" description="H-T-H motif" evidence="4">
    <location>
        <begin position="28"/>
        <end position="47"/>
    </location>
</feature>
<dbReference type="PRINTS" id="PR00455">
    <property type="entry name" value="HTHTETR"/>
</dbReference>
<keyword evidence="2 4" id="KW-0238">DNA-binding</keyword>
<protein>
    <recommendedName>
        <fullName evidence="5">HTH tetR-type domain-containing protein</fullName>
    </recommendedName>
</protein>
<evidence type="ECO:0000256" key="1">
    <source>
        <dbReference type="ARBA" id="ARBA00023015"/>
    </source>
</evidence>
<dbReference type="AlphaFoldDB" id="A0AAD0NMN1"/>